<dbReference type="Proteomes" id="UP000271010">
    <property type="component" value="Unassembled WGS sequence"/>
</dbReference>
<dbReference type="Gene3D" id="3.40.50.1820">
    <property type="entry name" value="alpha/beta hydrolase"/>
    <property type="match status" value="1"/>
</dbReference>
<dbReference type="EMBL" id="RJJE01000001">
    <property type="protein sequence ID" value="RNI33017.1"/>
    <property type="molecule type" value="Genomic_DNA"/>
</dbReference>
<accession>A0A3M9N6U1</accession>
<proteinExistence type="predicted"/>
<dbReference type="InterPro" id="IPR050583">
    <property type="entry name" value="Mycobacterial_A85_antigen"/>
</dbReference>
<feature type="signal peptide" evidence="1">
    <location>
        <begin position="1"/>
        <end position="23"/>
    </location>
</feature>
<dbReference type="GO" id="GO:0016747">
    <property type="term" value="F:acyltransferase activity, transferring groups other than amino-acyl groups"/>
    <property type="evidence" value="ECO:0007669"/>
    <property type="project" value="TreeGrafter"/>
</dbReference>
<comment type="caution">
    <text evidence="2">The sequence shown here is derived from an EMBL/GenBank/DDBJ whole genome shotgun (WGS) entry which is preliminary data.</text>
</comment>
<dbReference type="Pfam" id="PF00756">
    <property type="entry name" value="Esterase"/>
    <property type="match status" value="1"/>
</dbReference>
<protein>
    <submittedName>
        <fullName evidence="2">Esterase family protein</fullName>
    </submittedName>
</protein>
<feature type="chain" id="PRO_5018055854" evidence="1">
    <location>
        <begin position="24"/>
        <end position="295"/>
    </location>
</feature>
<dbReference type="SUPFAM" id="SSF53474">
    <property type="entry name" value="alpha/beta-Hydrolases"/>
    <property type="match status" value="1"/>
</dbReference>
<dbReference type="OrthoDB" id="9803578at2"/>
<dbReference type="RefSeq" id="WP_123131215.1">
    <property type="nucleotide sequence ID" value="NZ_RJJE01000001.1"/>
</dbReference>
<evidence type="ECO:0000313" key="2">
    <source>
        <dbReference type="EMBL" id="RNI33017.1"/>
    </source>
</evidence>
<dbReference type="PANTHER" id="PTHR48098:SF1">
    <property type="entry name" value="DIACYLGLYCEROL ACYLTRANSFERASE_MYCOLYLTRANSFERASE AG85A"/>
    <property type="match status" value="1"/>
</dbReference>
<dbReference type="InterPro" id="IPR000801">
    <property type="entry name" value="Esterase-like"/>
</dbReference>
<sequence>MKNLIRQCMLFLLLLLISWPVLAQQGTLKESLKTKSKILGYEVDYSIYLPSDYEKSNRRYPVLYLLHGYTDDETGWAQFGEAHLIAGRLMQAGQIPPMLIVMPDAGVTWYVNSVDGKVKFEDFFVKEFIPHIDKEYRTRNSKAYRAVAGLSMGGYGSLILSMKHPELFAAVAPLSAAVYTNEEFQNITDERYTKTFASIYGQYPQGQQRLSAHWYQNSVLKIIETTPVDSLKKMKYYIDCGDDDFLIKGNMALHAALIDKKVPHEFRVRDGGHTWTYWRTALPEVLKFVGETFHR</sequence>
<name>A0A3M9N6U1_9BACT</name>
<gene>
    <name evidence="2" type="ORF">EFA69_00925</name>
</gene>
<evidence type="ECO:0000313" key="3">
    <source>
        <dbReference type="Proteomes" id="UP000271010"/>
    </source>
</evidence>
<keyword evidence="3" id="KW-1185">Reference proteome</keyword>
<dbReference type="AlphaFoldDB" id="A0A3M9N6U1"/>
<evidence type="ECO:0000256" key="1">
    <source>
        <dbReference type="SAM" id="SignalP"/>
    </source>
</evidence>
<keyword evidence="1" id="KW-0732">Signal</keyword>
<reference evidence="2 3" key="1">
    <citation type="submission" date="2018-11" db="EMBL/GenBank/DDBJ databases">
        <title>Rufibacter latericius sp. nov., isolated from water in Baiyang Lake.</title>
        <authorList>
            <person name="Yang Y."/>
        </authorList>
    </citation>
    <scope>NUCLEOTIDE SEQUENCE [LARGE SCALE GENOMIC DNA]</scope>
    <source>
        <strain evidence="2 3">MCC P1</strain>
    </source>
</reference>
<dbReference type="InterPro" id="IPR029058">
    <property type="entry name" value="AB_hydrolase_fold"/>
</dbReference>
<dbReference type="PANTHER" id="PTHR48098">
    <property type="entry name" value="ENTEROCHELIN ESTERASE-RELATED"/>
    <property type="match status" value="1"/>
</dbReference>
<organism evidence="2 3">
    <name type="scientific">Rufibacter immobilis</name>
    <dbReference type="NCBI Taxonomy" id="1348778"/>
    <lineage>
        <taxon>Bacteria</taxon>
        <taxon>Pseudomonadati</taxon>
        <taxon>Bacteroidota</taxon>
        <taxon>Cytophagia</taxon>
        <taxon>Cytophagales</taxon>
        <taxon>Hymenobacteraceae</taxon>
        <taxon>Rufibacter</taxon>
    </lineage>
</organism>